<keyword evidence="2" id="KW-1185">Reference proteome</keyword>
<gene>
    <name evidence="1" type="ORF">GGQ54_000963</name>
</gene>
<evidence type="ECO:0000313" key="2">
    <source>
        <dbReference type="Proteomes" id="UP000527616"/>
    </source>
</evidence>
<dbReference type="EMBL" id="JACBZS010000001">
    <property type="protein sequence ID" value="NYI70403.1"/>
    <property type="molecule type" value="Genomic_DNA"/>
</dbReference>
<comment type="caution">
    <text evidence="1">The sequence shown here is derived from an EMBL/GenBank/DDBJ whole genome shotgun (WGS) entry which is preliminary data.</text>
</comment>
<reference evidence="1 2" key="1">
    <citation type="submission" date="2020-07" db="EMBL/GenBank/DDBJ databases">
        <title>Sequencing the genomes of 1000 actinobacteria strains.</title>
        <authorList>
            <person name="Klenk H.-P."/>
        </authorList>
    </citation>
    <scope>NUCLEOTIDE SEQUENCE [LARGE SCALE GENOMIC DNA]</scope>
    <source>
        <strain evidence="1 2">DSM 103164</strain>
    </source>
</reference>
<evidence type="ECO:0008006" key="3">
    <source>
        <dbReference type="Google" id="ProtNLM"/>
    </source>
</evidence>
<protein>
    <recommendedName>
        <fullName evidence="3">Antitoxin Xre/MbcA/ParS-like toxin-binding domain-containing protein</fullName>
    </recommendedName>
</protein>
<dbReference type="AlphaFoldDB" id="A0A7Z0D7N2"/>
<sequence>MVTTLDQRAHKESVTLPVASLTEELRDRLGATLVAYIAGVKETRAVRQWAHGEREPSAAVVQRLRLSHQISTILGDRHGSRVVQAWMQGLNPDLGDIAPARILRESDIDEIGERVLGAARHFAAA</sequence>
<name>A0A7Z0D7N2_9ACTN</name>
<evidence type="ECO:0000313" key="1">
    <source>
        <dbReference type="EMBL" id="NYI70403.1"/>
    </source>
</evidence>
<proteinExistence type="predicted"/>
<dbReference type="RefSeq" id="WP_179444365.1">
    <property type="nucleotide sequence ID" value="NZ_JACBZS010000001.1"/>
</dbReference>
<accession>A0A7Z0D7N2</accession>
<organism evidence="1 2">
    <name type="scientific">Naumannella cuiyingiana</name>
    <dbReference type="NCBI Taxonomy" id="1347891"/>
    <lineage>
        <taxon>Bacteria</taxon>
        <taxon>Bacillati</taxon>
        <taxon>Actinomycetota</taxon>
        <taxon>Actinomycetes</taxon>
        <taxon>Propionibacteriales</taxon>
        <taxon>Propionibacteriaceae</taxon>
        <taxon>Naumannella</taxon>
    </lineage>
</organism>
<dbReference type="Proteomes" id="UP000527616">
    <property type="component" value="Unassembled WGS sequence"/>
</dbReference>